<reference evidence="4 5" key="1">
    <citation type="journal article" date="2014" name="Nature">
        <title>Sequential evolution of bacterial morphology by co-option of a developmental regulator.</title>
        <authorList>
            <person name="Jiang C."/>
            <person name="Brown P.J."/>
            <person name="Ducret A."/>
            <person name="Brun Y.V."/>
        </authorList>
    </citation>
    <scope>NUCLEOTIDE SEQUENCE [LARGE SCALE GENOMIC DNA]</scope>
    <source>
        <strain evidence="4 5">DSM 16100</strain>
    </source>
</reference>
<organism evidence="4 5">
    <name type="scientific">Asticcacaulis benevestitus DSM 16100 = ATCC BAA-896</name>
    <dbReference type="NCBI Taxonomy" id="1121022"/>
    <lineage>
        <taxon>Bacteria</taxon>
        <taxon>Pseudomonadati</taxon>
        <taxon>Pseudomonadota</taxon>
        <taxon>Alphaproteobacteria</taxon>
        <taxon>Caulobacterales</taxon>
        <taxon>Caulobacteraceae</taxon>
        <taxon>Asticcacaulis</taxon>
    </lineage>
</organism>
<dbReference type="PANTHER" id="PTHR30486">
    <property type="entry name" value="TWITCHING MOTILITY PROTEIN PILT"/>
    <property type="match status" value="1"/>
</dbReference>
<keyword evidence="2" id="KW-0963">Cytoplasm</keyword>
<evidence type="ECO:0000256" key="1">
    <source>
        <dbReference type="ARBA" id="ARBA00006611"/>
    </source>
</evidence>
<dbReference type="STRING" id="1121022.GCA_000376105_02691"/>
<evidence type="ECO:0000313" key="5">
    <source>
        <dbReference type="Proteomes" id="UP000017837"/>
    </source>
</evidence>
<dbReference type="AlphaFoldDB" id="V4PYT5"/>
<dbReference type="GO" id="GO:0043684">
    <property type="term" value="C:type IV secretion system complex"/>
    <property type="evidence" value="ECO:0007669"/>
    <property type="project" value="UniProtKB-UniRule"/>
</dbReference>
<keyword evidence="2" id="KW-0067">ATP-binding</keyword>
<dbReference type="eggNOG" id="COG0630">
    <property type="taxonomic scope" value="Bacteria"/>
</dbReference>
<dbReference type="CDD" id="cd01130">
    <property type="entry name" value="VirB11-like_ATPase"/>
    <property type="match status" value="1"/>
</dbReference>
<keyword evidence="5" id="KW-1185">Reference proteome</keyword>
<keyword evidence="2" id="KW-0547">Nucleotide-binding</keyword>
<comment type="caution">
    <text evidence="4">The sequence shown here is derived from an EMBL/GenBank/DDBJ whole genome shotgun (WGS) entry which is preliminary data.</text>
</comment>
<dbReference type="GO" id="GO:0016887">
    <property type="term" value="F:ATP hydrolysis activity"/>
    <property type="evidence" value="ECO:0007669"/>
    <property type="project" value="InterPro"/>
</dbReference>
<feature type="domain" description="Bacterial type II secretion system protein E" evidence="3">
    <location>
        <begin position="82"/>
        <end position="304"/>
    </location>
</feature>
<dbReference type="Gene3D" id="3.40.50.300">
    <property type="entry name" value="P-loop containing nucleotide triphosphate hydrolases"/>
    <property type="match status" value="1"/>
</dbReference>
<evidence type="ECO:0000313" key="4">
    <source>
        <dbReference type="EMBL" id="ESQ92564.1"/>
    </source>
</evidence>
<dbReference type="InterPro" id="IPR014155">
    <property type="entry name" value="VirB11"/>
</dbReference>
<dbReference type="GO" id="GO:0044097">
    <property type="term" value="P:secretion by the type IV secretion system"/>
    <property type="evidence" value="ECO:0007669"/>
    <property type="project" value="InterPro"/>
</dbReference>
<dbReference type="InterPro" id="IPR050921">
    <property type="entry name" value="T4SS_GSP_E_ATPase"/>
</dbReference>
<dbReference type="GO" id="GO:0005524">
    <property type="term" value="F:ATP binding"/>
    <property type="evidence" value="ECO:0007669"/>
    <property type="project" value="UniProtKB-UniRule"/>
</dbReference>
<dbReference type="InterPro" id="IPR027417">
    <property type="entry name" value="P-loop_NTPase"/>
</dbReference>
<dbReference type="InterPro" id="IPR001482">
    <property type="entry name" value="T2SS/T4SS_dom"/>
</dbReference>
<protein>
    <recommendedName>
        <fullName evidence="2">Type IV secretion system protein</fullName>
    </recommendedName>
</protein>
<comment type="function">
    <text evidence="2">Part of the Type IV secretion system.</text>
</comment>
<evidence type="ECO:0000256" key="2">
    <source>
        <dbReference type="RuleBase" id="RU366071"/>
    </source>
</evidence>
<accession>V4PYT5</accession>
<dbReference type="EMBL" id="AWGB01000012">
    <property type="protein sequence ID" value="ESQ92564.1"/>
    <property type="molecule type" value="Genomic_DNA"/>
</dbReference>
<dbReference type="GO" id="GO:0005737">
    <property type="term" value="C:cytoplasm"/>
    <property type="evidence" value="ECO:0007669"/>
    <property type="project" value="UniProtKB-SubCell"/>
</dbReference>
<dbReference type="Gene3D" id="3.30.450.90">
    <property type="match status" value="1"/>
</dbReference>
<name>V4PYT5_9CAUL</name>
<dbReference type="Pfam" id="PF00437">
    <property type="entry name" value="T2SSE"/>
    <property type="match status" value="1"/>
</dbReference>
<comment type="subcellular location">
    <subcellularLocation>
        <location evidence="2">Cytoplasm</location>
    </subcellularLocation>
</comment>
<comment type="similarity">
    <text evidence="1 2">Belongs to the GSP E family.</text>
</comment>
<dbReference type="PATRIC" id="fig|1121022.4.peg.1601"/>
<dbReference type="Proteomes" id="UP000017837">
    <property type="component" value="Unassembled WGS sequence"/>
</dbReference>
<gene>
    <name evidence="4" type="ORF">ABENE_07965</name>
</gene>
<dbReference type="SUPFAM" id="SSF52540">
    <property type="entry name" value="P-loop containing nucleoside triphosphate hydrolases"/>
    <property type="match status" value="1"/>
</dbReference>
<dbReference type="RefSeq" id="WP_018082362.1">
    <property type="nucleotide sequence ID" value="NZ_AQWM01000013.1"/>
</dbReference>
<sequence>MPYEPNNRALPRDAMVRELMKPLLHVLAIPGATEIVINRATEAFVEVGPDWQCYDLPDMTYERLHALAQTIATYSDQTLCPERPILSAKLPDGERIQIIVPPVVEPEAISISIRLPSSDIRTLAEYQQDGTFDRFVWARPQHLENRQNDLQSTDIELMKHLESNRLADFIDLAVRAKKNLAIVGETGSGKTTLMKTICHSIPSHERIITIEDVRELFLPHHPNRVHLLYSKGDQGVARVTPADLIAANMRMKPDRVLLAELRGSEAFDYLKLLTTGHSGSVTSFHAESCALAAERYVFMSKEHKDAESYDANALKALVTLTIDIIIHVAAVTEGEGAKRRKARYVSEVHFDPVAKLNSRFGEAPLHRAGT</sequence>
<dbReference type="PANTHER" id="PTHR30486:SF6">
    <property type="entry name" value="TYPE IV PILUS RETRACTATION ATPASE PILT"/>
    <property type="match status" value="1"/>
</dbReference>
<proteinExistence type="inferred from homology"/>
<dbReference type="NCBIfam" id="TIGR02788">
    <property type="entry name" value="VirB11"/>
    <property type="match status" value="1"/>
</dbReference>
<evidence type="ECO:0000259" key="3">
    <source>
        <dbReference type="Pfam" id="PF00437"/>
    </source>
</evidence>